<evidence type="ECO:0000313" key="4">
    <source>
        <dbReference type="Proteomes" id="UP001215280"/>
    </source>
</evidence>
<dbReference type="AlphaFoldDB" id="A0AAD7HQB1"/>
<gene>
    <name evidence="3" type="ORF">DFH07DRAFT_853726</name>
</gene>
<dbReference type="GO" id="GO:0097196">
    <property type="term" value="C:Shu complex"/>
    <property type="evidence" value="ECO:0007669"/>
    <property type="project" value="TreeGrafter"/>
</dbReference>
<name>A0AAD7HQB1_9AGAR</name>
<proteinExistence type="predicted"/>
<feature type="domain" description="SWIM-type" evidence="2">
    <location>
        <begin position="77"/>
        <end position="120"/>
    </location>
</feature>
<dbReference type="Pfam" id="PF04434">
    <property type="entry name" value="SWIM"/>
    <property type="match status" value="1"/>
</dbReference>
<keyword evidence="1" id="KW-0479">Metal-binding</keyword>
<dbReference type="PANTHER" id="PTHR28498">
    <property type="entry name" value="ZINC FINGER SWIM DOMAIN-CONTAINING PROTEIN 7"/>
    <property type="match status" value="1"/>
</dbReference>
<evidence type="ECO:0000256" key="1">
    <source>
        <dbReference type="PROSITE-ProRule" id="PRU00325"/>
    </source>
</evidence>
<evidence type="ECO:0000259" key="2">
    <source>
        <dbReference type="PROSITE" id="PS50966"/>
    </source>
</evidence>
<sequence>MLLSSSTKSALSCYADAVIASVGPESLTSEHTFLNLQAVFPRNLVIAALDLIDHENVLTCKGLALGQYQVLGSTSTYHVFLDIPGPTSTYCTCPAFAYLVLSSETYLMCKHVLAARLAHRMGRCIERPVDTDQLSQMITQEYNY</sequence>
<dbReference type="GO" id="GO:0000724">
    <property type="term" value="P:double-strand break repair via homologous recombination"/>
    <property type="evidence" value="ECO:0007669"/>
    <property type="project" value="TreeGrafter"/>
</dbReference>
<organism evidence="3 4">
    <name type="scientific">Mycena maculata</name>
    <dbReference type="NCBI Taxonomy" id="230809"/>
    <lineage>
        <taxon>Eukaryota</taxon>
        <taxon>Fungi</taxon>
        <taxon>Dikarya</taxon>
        <taxon>Basidiomycota</taxon>
        <taxon>Agaricomycotina</taxon>
        <taxon>Agaricomycetes</taxon>
        <taxon>Agaricomycetidae</taxon>
        <taxon>Agaricales</taxon>
        <taxon>Marasmiineae</taxon>
        <taxon>Mycenaceae</taxon>
        <taxon>Mycena</taxon>
    </lineage>
</organism>
<keyword evidence="1" id="KW-0862">Zinc</keyword>
<dbReference type="GO" id="GO:0008270">
    <property type="term" value="F:zinc ion binding"/>
    <property type="evidence" value="ECO:0007669"/>
    <property type="project" value="UniProtKB-KW"/>
</dbReference>
<dbReference type="PANTHER" id="PTHR28498:SF1">
    <property type="entry name" value="ZINC FINGER SWIM DOMAIN-CONTAINING PROTEIN 7"/>
    <property type="match status" value="1"/>
</dbReference>
<dbReference type="InterPro" id="IPR007527">
    <property type="entry name" value="Znf_SWIM"/>
</dbReference>
<keyword evidence="1" id="KW-0863">Zinc-finger</keyword>
<reference evidence="3" key="1">
    <citation type="submission" date="2023-03" db="EMBL/GenBank/DDBJ databases">
        <title>Massive genome expansion in bonnet fungi (Mycena s.s.) driven by repeated elements and novel gene families across ecological guilds.</title>
        <authorList>
            <consortium name="Lawrence Berkeley National Laboratory"/>
            <person name="Harder C.B."/>
            <person name="Miyauchi S."/>
            <person name="Viragh M."/>
            <person name="Kuo A."/>
            <person name="Thoen E."/>
            <person name="Andreopoulos B."/>
            <person name="Lu D."/>
            <person name="Skrede I."/>
            <person name="Drula E."/>
            <person name="Henrissat B."/>
            <person name="Morin E."/>
            <person name="Kohler A."/>
            <person name="Barry K."/>
            <person name="LaButti K."/>
            <person name="Morin E."/>
            <person name="Salamov A."/>
            <person name="Lipzen A."/>
            <person name="Mereny Z."/>
            <person name="Hegedus B."/>
            <person name="Baldrian P."/>
            <person name="Stursova M."/>
            <person name="Weitz H."/>
            <person name="Taylor A."/>
            <person name="Grigoriev I.V."/>
            <person name="Nagy L.G."/>
            <person name="Martin F."/>
            <person name="Kauserud H."/>
        </authorList>
    </citation>
    <scope>NUCLEOTIDE SEQUENCE</scope>
    <source>
        <strain evidence="3">CBHHK188m</strain>
    </source>
</reference>
<comment type="caution">
    <text evidence="3">The sequence shown here is derived from an EMBL/GenBank/DDBJ whole genome shotgun (WGS) entry which is preliminary data.</text>
</comment>
<keyword evidence="4" id="KW-1185">Reference proteome</keyword>
<dbReference type="Proteomes" id="UP001215280">
    <property type="component" value="Unassembled WGS sequence"/>
</dbReference>
<dbReference type="PROSITE" id="PS50966">
    <property type="entry name" value="ZF_SWIM"/>
    <property type="match status" value="1"/>
</dbReference>
<accession>A0AAD7HQB1</accession>
<dbReference type="EMBL" id="JARJLG010000225">
    <property type="protein sequence ID" value="KAJ7725871.1"/>
    <property type="molecule type" value="Genomic_DNA"/>
</dbReference>
<protein>
    <recommendedName>
        <fullName evidence="2">SWIM-type domain-containing protein</fullName>
    </recommendedName>
</protein>
<evidence type="ECO:0000313" key="3">
    <source>
        <dbReference type="EMBL" id="KAJ7725871.1"/>
    </source>
</evidence>